<dbReference type="Proteomes" id="UP001056120">
    <property type="component" value="Linkage Group LG01"/>
</dbReference>
<protein>
    <submittedName>
        <fullName evidence="1">Uncharacterized protein</fullName>
    </submittedName>
</protein>
<keyword evidence="2" id="KW-1185">Reference proteome</keyword>
<proteinExistence type="predicted"/>
<sequence>MFQPGSSNKERKDLNILPKLCVVIGGPNIIPRTSDKGMVRVYELRVLVALVTGSDMLSLRQLVMSNVWGSRNSKDRCAIPHCRLITALMRTQRVLDKDSQYTFKDHRKTGQVLCGVREDVPSLPEDFMEEEEEEDDTEESESEDETETEKATRRLKKLIHEHVVANRPTEYAGWDRPFQMLWDQNARSNEILNRRMTKLEEDQERHALAVQWAMQEDVNDRHRDAEAKRRYDDWVHGRVFKENPAPIPWEQVQPYEGGHIPFSYLKTHASRWVPLQVPPPPSEPSGSGSSDAFDFNGIVQDVEDMFKEYFGEQVKSQPYDHHYYPIDYRPPCSGIH</sequence>
<reference evidence="2" key="1">
    <citation type="journal article" date="2022" name="Mol. Ecol. Resour.">
        <title>The genomes of chicory, endive, great burdock and yacon provide insights into Asteraceae palaeo-polyploidization history and plant inulin production.</title>
        <authorList>
            <person name="Fan W."/>
            <person name="Wang S."/>
            <person name="Wang H."/>
            <person name="Wang A."/>
            <person name="Jiang F."/>
            <person name="Liu H."/>
            <person name="Zhao H."/>
            <person name="Xu D."/>
            <person name="Zhang Y."/>
        </authorList>
    </citation>
    <scope>NUCLEOTIDE SEQUENCE [LARGE SCALE GENOMIC DNA]</scope>
    <source>
        <strain evidence="2">cv. Yunnan</strain>
    </source>
</reference>
<dbReference type="EMBL" id="CM042018">
    <property type="protein sequence ID" value="KAI3827351.1"/>
    <property type="molecule type" value="Genomic_DNA"/>
</dbReference>
<accession>A0ACB9K560</accession>
<evidence type="ECO:0000313" key="2">
    <source>
        <dbReference type="Proteomes" id="UP001056120"/>
    </source>
</evidence>
<evidence type="ECO:0000313" key="1">
    <source>
        <dbReference type="EMBL" id="KAI3827351.1"/>
    </source>
</evidence>
<gene>
    <name evidence="1" type="ORF">L1987_01424</name>
</gene>
<organism evidence="1 2">
    <name type="scientific">Smallanthus sonchifolius</name>
    <dbReference type="NCBI Taxonomy" id="185202"/>
    <lineage>
        <taxon>Eukaryota</taxon>
        <taxon>Viridiplantae</taxon>
        <taxon>Streptophyta</taxon>
        <taxon>Embryophyta</taxon>
        <taxon>Tracheophyta</taxon>
        <taxon>Spermatophyta</taxon>
        <taxon>Magnoliopsida</taxon>
        <taxon>eudicotyledons</taxon>
        <taxon>Gunneridae</taxon>
        <taxon>Pentapetalae</taxon>
        <taxon>asterids</taxon>
        <taxon>campanulids</taxon>
        <taxon>Asterales</taxon>
        <taxon>Asteraceae</taxon>
        <taxon>Asteroideae</taxon>
        <taxon>Heliantheae alliance</taxon>
        <taxon>Millerieae</taxon>
        <taxon>Smallanthus</taxon>
    </lineage>
</organism>
<name>A0ACB9K560_9ASTR</name>
<comment type="caution">
    <text evidence="1">The sequence shown here is derived from an EMBL/GenBank/DDBJ whole genome shotgun (WGS) entry which is preliminary data.</text>
</comment>
<reference evidence="1 2" key="2">
    <citation type="journal article" date="2022" name="Mol. Ecol. Resour.">
        <title>The genomes of chicory, endive, great burdock and yacon provide insights into Asteraceae paleo-polyploidization history and plant inulin production.</title>
        <authorList>
            <person name="Fan W."/>
            <person name="Wang S."/>
            <person name="Wang H."/>
            <person name="Wang A."/>
            <person name="Jiang F."/>
            <person name="Liu H."/>
            <person name="Zhao H."/>
            <person name="Xu D."/>
            <person name="Zhang Y."/>
        </authorList>
    </citation>
    <scope>NUCLEOTIDE SEQUENCE [LARGE SCALE GENOMIC DNA]</scope>
    <source>
        <strain evidence="2">cv. Yunnan</strain>
        <tissue evidence="1">Leaves</tissue>
    </source>
</reference>